<reference evidence="2 3" key="1">
    <citation type="submission" date="2021-04" db="EMBL/GenBank/DDBJ databases">
        <title>Novel species identification of genus Shewanella.</title>
        <authorList>
            <person name="Liu G."/>
        </authorList>
    </citation>
    <scope>NUCLEOTIDE SEQUENCE [LARGE SCALE GENOMIC DNA]</scope>
    <source>
        <strain evidence="2 3">FJAT-54481</strain>
    </source>
</reference>
<evidence type="ECO:0000259" key="1">
    <source>
        <dbReference type="PROSITE" id="PS51186"/>
    </source>
</evidence>
<name>A0ABX7YWP4_9GAMM</name>
<evidence type="ECO:0000313" key="3">
    <source>
        <dbReference type="Proteomes" id="UP000679575"/>
    </source>
</evidence>
<organism evidence="2 3">
    <name type="scientific">Shewanella yunxiaonensis</name>
    <dbReference type="NCBI Taxonomy" id="2829809"/>
    <lineage>
        <taxon>Bacteria</taxon>
        <taxon>Pseudomonadati</taxon>
        <taxon>Pseudomonadota</taxon>
        <taxon>Gammaproteobacteria</taxon>
        <taxon>Alteromonadales</taxon>
        <taxon>Shewanellaceae</taxon>
        <taxon>Shewanella</taxon>
    </lineage>
</organism>
<dbReference type="Proteomes" id="UP000679575">
    <property type="component" value="Chromosome"/>
</dbReference>
<protein>
    <submittedName>
        <fullName evidence="2">GNAT family N-acetyltransferase</fullName>
    </submittedName>
</protein>
<dbReference type="SUPFAM" id="SSF55729">
    <property type="entry name" value="Acyl-CoA N-acyltransferases (Nat)"/>
    <property type="match status" value="1"/>
</dbReference>
<evidence type="ECO:0000313" key="2">
    <source>
        <dbReference type="EMBL" id="QUN07215.1"/>
    </source>
</evidence>
<dbReference type="EMBL" id="CP073587">
    <property type="protein sequence ID" value="QUN07215.1"/>
    <property type="molecule type" value="Genomic_DNA"/>
</dbReference>
<dbReference type="PANTHER" id="PTHR43792">
    <property type="entry name" value="GNAT FAMILY, PUTATIVE (AFU_ORTHOLOGUE AFUA_3G00765)-RELATED-RELATED"/>
    <property type="match status" value="1"/>
</dbReference>
<accession>A0ABX7YWP4</accession>
<dbReference type="Pfam" id="PF13302">
    <property type="entry name" value="Acetyltransf_3"/>
    <property type="match status" value="1"/>
</dbReference>
<dbReference type="InterPro" id="IPR051531">
    <property type="entry name" value="N-acetyltransferase"/>
</dbReference>
<sequence length="192" mass="21502">MFRAKQHAFISSERLLLRPFSFSDIPAITQLANDPVIAENTLNIPSPYDEDDARVWLELQQQLAQCYDSYAWAISLRSSGTLIGAISLTATEDNQAETGYWIGKLYRNQGYCSEALQALLENAQRIYQLTAVSAVHLVSNPASGKVMQHVGMKKIAEEMRHNSQDLRVPMAIYRIDFNPLSTLPAVAKDLTQ</sequence>
<dbReference type="InterPro" id="IPR000182">
    <property type="entry name" value="GNAT_dom"/>
</dbReference>
<gene>
    <name evidence="2" type="ORF">KDN34_07260</name>
</gene>
<keyword evidence="3" id="KW-1185">Reference proteome</keyword>
<dbReference type="PROSITE" id="PS51186">
    <property type="entry name" value="GNAT"/>
    <property type="match status" value="1"/>
</dbReference>
<proteinExistence type="predicted"/>
<dbReference type="Gene3D" id="3.40.630.30">
    <property type="match status" value="1"/>
</dbReference>
<dbReference type="InterPro" id="IPR016181">
    <property type="entry name" value="Acyl_CoA_acyltransferase"/>
</dbReference>
<feature type="domain" description="N-acetyltransferase" evidence="1">
    <location>
        <begin position="15"/>
        <end position="175"/>
    </location>
</feature>
<dbReference type="RefSeq" id="WP_212596218.1">
    <property type="nucleotide sequence ID" value="NZ_CP073587.1"/>
</dbReference>